<dbReference type="InterPro" id="IPR033655">
    <property type="entry name" value="TGS_RelA/SpoT"/>
</dbReference>
<dbReference type="SUPFAM" id="SSF55021">
    <property type="entry name" value="ACT-like"/>
    <property type="match status" value="1"/>
</dbReference>
<evidence type="ECO:0000259" key="9">
    <source>
        <dbReference type="PROSITE" id="PS51880"/>
    </source>
</evidence>
<dbReference type="FunFam" id="3.10.20.30:FF:000002">
    <property type="entry name" value="GTP pyrophosphokinase (RelA/SpoT)"/>
    <property type="match status" value="1"/>
</dbReference>
<evidence type="ECO:0000259" key="8">
    <source>
        <dbReference type="PROSITE" id="PS51831"/>
    </source>
</evidence>
<feature type="domain" description="HD" evidence="8">
    <location>
        <begin position="45"/>
        <end position="144"/>
    </location>
</feature>
<dbReference type="InterPro" id="IPR012675">
    <property type="entry name" value="Beta-grasp_dom_sf"/>
</dbReference>
<accession>A0A2M8IZG1</accession>
<comment type="function">
    <text evidence="6">In eubacteria ppGpp (guanosine 3'-diphosphate 5'-diphosphate) is a mediator of the stringent response that coordinates a variety of cellular activities in response to changes in nutritional abundance.</text>
</comment>
<dbReference type="SUPFAM" id="SSF109604">
    <property type="entry name" value="HD-domain/PDEase-like"/>
    <property type="match status" value="1"/>
</dbReference>
<protein>
    <recommendedName>
        <fullName evidence="2">GTP pyrophosphokinase rsh</fullName>
        <ecNumber evidence="1">2.7.6.5</ecNumber>
    </recommendedName>
    <alternativeName>
        <fullName evidence="4">(p)ppGpp synthase</fullName>
    </alternativeName>
    <alternativeName>
        <fullName evidence="3">ATP:GTP 3'-pyrophosphotransferase</fullName>
    </alternativeName>
</protein>
<keyword evidence="11" id="KW-1185">Reference proteome</keyword>
<dbReference type="Proteomes" id="UP000231553">
    <property type="component" value="Unassembled WGS sequence"/>
</dbReference>
<evidence type="ECO:0000313" key="11">
    <source>
        <dbReference type="Proteomes" id="UP000231553"/>
    </source>
</evidence>
<dbReference type="PROSITE" id="PS51671">
    <property type="entry name" value="ACT"/>
    <property type="match status" value="1"/>
</dbReference>
<dbReference type="RefSeq" id="WP_100163272.1">
    <property type="nucleotide sequence ID" value="NZ_PGTB01000066.1"/>
</dbReference>
<dbReference type="FunFam" id="1.10.3210.10:FF:000001">
    <property type="entry name" value="GTP pyrophosphokinase RelA"/>
    <property type="match status" value="1"/>
</dbReference>
<dbReference type="SUPFAM" id="SSF81271">
    <property type="entry name" value="TGS-like"/>
    <property type="match status" value="1"/>
</dbReference>
<dbReference type="CDD" id="cd01668">
    <property type="entry name" value="TGS_RSH"/>
    <property type="match status" value="1"/>
</dbReference>
<comment type="similarity">
    <text evidence="6">Belongs to the relA/spoT family.</text>
</comment>
<dbReference type="CDD" id="cd04876">
    <property type="entry name" value="ACT_RelA-SpoT"/>
    <property type="match status" value="1"/>
</dbReference>
<dbReference type="Pfam" id="PF13328">
    <property type="entry name" value="HD_4"/>
    <property type="match status" value="1"/>
</dbReference>
<dbReference type="Gene3D" id="1.10.3210.10">
    <property type="entry name" value="Hypothetical protein af1432"/>
    <property type="match status" value="1"/>
</dbReference>
<dbReference type="PROSITE" id="PS51880">
    <property type="entry name" value="TGS"/>
    <property type="match status" value="1"/>
</dbReference>
<dbReference type="InterPro" id="IPR043519">
    <property type="entry name" value="NT_sf"/>
</dbReference>
<dbReference type="GO" id="GO:0042594">
    <property type="term" value="P:response to starvation"/>
    <property type="evidence" value="ECO:0007669"/>
    <property type="project" value="TreeGrafter"/>
</dbReference>
<dbReference type="FunFam" id="3.30.460.10:FF:000001">
    <property type="entry name" value="GTP pyrophosphokinase RelA"/>
    <property type="match status" value="1"/>
</dbReference>
<dbReference type="Pfam" id="PF19296">
    <property type="entry name" value="RelA_AH_RIS"/>
    <property type="match status" value="2"/>
</dbReference>
<evidence type="ECO:0000256" key="3">
    <source>
        <dbReference type="ARBA" id="ARBA00029754"/>
    </source>
</evidence>
<feature type="domain" description="ACT" evidence="7">
    <location>
        <begin position="627"/>
        <end position="701"/>
    </location>
</feature>
<sequence>MISADDLIELVRNYNPKTNVKRITQAFEYGAAMHEGQYRHSGEPYFIHPVAVAAILTEQRLDDATIITALLHDTIEDTKASYADVAEKFGSEVAGLVDGVTKLTNLQLSSVETQQAENFRKLFMAMSKDLRVILVKLADRLHNMRTIKSMRPDKQVQKARETMDIYAPLAGRMGMQWMREELEDLSFRVLNPEGRQSIIRRFITLQRESGDVIPRITRDMRRELEKAGIEAEVFGRAKKPYSIWRKMQEKEQGFSRLSDIYGFRIITGSEEDCYRALGAIHQRWRAVPGRFKDYISQPKTNGYRSIHTTVSGRDGKRVEVQIRTRQMHDVAETGVAAHWSYRDGVRAENPFAVDPAKWIASLTEQFDAEEDHEDFLEAVKLEMYSDQVFCFTPKGDVIKLPRGATPIDYAYAIHTRIGHACVGAKIDGIRVPLWTRIKNGQSVEIITAEGQSPQVSWLEIATTGKARTAIRRALREADRERFIRLGRELARSAFEHVGRKATDKVLDTASKHLRISGGDELLARLGSAELTAHDVVQAVYPDLARDEGDQISPRRAVIGLSPGQSFERAACCQPLPGERIVGITFRGKGVVVHAIDCERLSDYEDQPERWVDLHWHGGTHPAVYGATIDLTIGNDAGVLGRICTLIGEKKANISNLEFVDRKPDFYRLMIDVELRDAEQLHSLMLTLEADSDVAAVERFRRKVRVHARAS</sequence>
<dbReference type="Gene3D" id="3.30.70.260">
    <property type="match status" value="1"/>
</dbReference>
<dbReference type="InterPro" id="IPR004811">
    <property type="entry name" value="RelA/Spo_fam"/>
</dbReference>
<evidence type="ECO:0000256" key="1">
    <source>
        <dbReference type="ARBA" id="ARBA00013251"/>
    </source>
</evidence>
<proteinExistence type="inferred from homology"/>
<evidence type="ECO:0000256" key="6">
    <source>
        <dbReference type="RuleBase" id="RU003847"/>
    </source>
</evidence>
<dbReference type="InterPro" id="IPR003607">
    <property type="entry name" value="HD/PDEase_dom"/>
</dbReference>
<dbReference type="OrthoDB" id="9805041at2"/>
<dbReference type="NCBIfam" id="TIGR00691">
    <property type="entry name" value="spoT_relA"/>
    <property type="match status" value="1"/>
</dbReference>
<dbReference type="InterPro" id="IPR012676">
    <property type="entry name" value="TGS-like"/>
</dbReference>
<dbReference type="Pfam" id="PF04607">
    <property type="entry name" value="RelA_SpoT"/>
    <property type="match status" value="1"/>
</dbReference>
<gene>
    <name evidence="10" type="ORF">CVM52_14855</name>
</gene>
<dbReference type="CDD" id="cd05399">
    <property type="entry name" value="NT_Rel-Spo_like"/>
    <property type="match status" value="1"/>
</dbReference>
<dbReference type="GO" id="GO:0005886">
    <property type="term" value="C:plasma membrane"/>
    <property type="evidence" value="ECO:0007669"/>
    <property type="project" value="TreeGrafter"/>
</dbReference>
<dbReference type="CDD" id="cd00077">
    <property type="entry name" value="HDc"/>
    <property type="match status" value="1"/>
</dbReference>
<dbReference type="Pfam" id="PF13291">
    <property type="entry name" value="ACT_4"/>
    <property type="match status" value="1"/>
</dbReference>
<dbReference type="AlphaFoldDB" id="A0A2M8IZG1"/>
<reference evidence="10 11" key="1">
    <citation type="journal article" date="2018" name="Int. J. Syst. Evol. Microbiol.">
        <title>Pseudooceanicola lipolyticus sp. nov., a marine alphaproteobacterium, reclassification of Oceanicola flagellatus as Pseudooceanicola flagellatus comb. nov. and emended description of the genus Pseudooceanicola.</title>
        <authorList>
            <person name="Huang M.-M."/>
            <person name="Guo L.-L."/>
            <person name="Wu Y.-H."/>
            <person name="Lai Q.-L."/>
            <person name="Shao Z.-Z."/>
            <person name="Wang C.-S."/>
            <person name="Wu M."/>
            <person name="Xu X.-W."/>
        </authorList>
    </citation>
    <scope>NUCLEOTIDE SEQUENCE [LARGE SCALE GENOMIC DNA]</scope>
    <source>
        <strain evidence="10 11">157</strain>
    </source>
</reference>
<dbReference type="Gene3D" id="3.10.20.30">
    <property type="match status" value="1"/>
</dbReference>
<dbReference type="GO" id="GO:0008728">
    <property type="term" value="F:GTP diphosphokinase activity"/>
    <property type="evidence" value="ECO:0007669"/>
    <property type="project" value="UniProtKB-EC"/>
</dbReference>
<evidence type="ECO:0000313" key="10">
    <source>
        <dbReference type="EMBL" id="PJE35898.1"/>
    </source>
</evidence>
<dbReference type="PANTHER" id="PTHR21262:SF36">
    <property type="entry name" value="BIFUNCTIONAL (P)PPGPP SYNTHASE_HYDROLASE SPOT"/>
    <property type="match status" value="1"/>
</dbReference>
<evidence type="ECO:0000256" key="2">
    <source>
        <dbReference type="ARBA" id="ARBA00014315"/>
    </source>
</evidence>
<dbReference type="GO" id="GO:0008893">
    <property type="term" value="F:guanosine-3',5'-bis(diphosphate) 3'-diphosphatase activity"/>
    <property type="evidence" value="ECO:0007669"/>
    <property type="project" value="TreeGrafter"/>
</dbReference>
<dbReference type="EMBL" id="PGTB01000066">
    <property type="protein sequence ID" value="PJE35898.1"/>
    <property type="molecule type" value="Genomic_DNA"/>
</dbReference>
<evidence type="ECO:0000256" key="5">
    <source>
        <dbReference type="ARBA" id="ARBA00048244"/>
    </source>
</evidence>
<dbReference type="PROSITE" id="PS51831">
    <property type="entry name" value="HD"/>
    <property type="match status" value="1"/>
</dbReference>
<dbReference type="InterPro" id="IPR045600">
    <property type="entry name" value="RelA/SpoT_AH_RIS"/>
</dbReference>
<dbReference type="InterPro" id="IPR006674">
    <property type="entry name" value="HD_domain"/>
</dbReference>
<dbReference type="InterPro" id="IPR045865">
    <property type="entry name" value="ACT-like_dom_sf"/>
</dbReference>
<dbReference type="InterPro" id="IPR007685">
    <property type="entry name" value="RelA_SpoT"/>
</dbReference>
<evidence type="ECO:0000259" key="7">
    <source>
        <dbReference type="PROSITE" id="PS51671"/>
    </source>
</evidence>
<comment type="catalytic activity">
    <reaction evidence="5">
        <text>GTP + ATP = guanosine 3'-diphosphate 5'-triphosphate + AMP</text>
        <dbReference type="Rhea" id="RHEA:22088"/>
        <dbReference type="ChEBI" id="CHEBI:30616"/>
        <dbReference type="ChEBI" id="CHEBI:37565"/>
        <dbReference type="ChEBI" id="CHEBI:142410"/>
        <dbReference type="ChEBI" id="CHEBI:456215"/>
        <dbReference type="EC" id="2.7.6.5"/>
    </reaction>
</comment>
<dbReference type="SMART" id="SM00471">
    <property type="entry name" value="HDc"/>
    <property type="match status" value="1"/>
</dbReference>
<dbReference type="SMART" id="SM00954">
    <property type="entry name" value="RelA_SpoT"/>
    <property type="match status" value="1"/>
</dbReference>
<dbReference type="SUPFAM" id="SSF81301">
    <property type="entry name" value="Nucleotidyltransferase"/>
    <property type="match status" value="1"/>
</dbReference>
<dbReference type="Pfam" id="PF02824">
    <property type="entry name" value="TGS"/>
    <property type="match status" value="1"/>
</dbReference>
<dbReference type="GO" id="GO:0015969">
    <property type="term" value="P:guanosine tetraphosphate metabolic process"/>
    <property type="evidence" value="ECO:0007669"/>
    <property type="project" value="InterPro"/>
</dbReference>
<evidence type="ECO:0000256" key="4">
    <source>
        <dbReference type="ARBA" id="ARBA00032407"/>
    </source>
</evidence>
<comment type="caution">
    <text evidence="10">The sequence shown here is derived from an EMBL/GenBank/DDBJ whole genome shotgun (WGS) entry which is preliminary data.</text>
</comment>
<dbReference type="PANTHER" id="PTHR21262">
    <property type="entry name" value="GUANOSINE-3',5'-BIS DIPHOSPHATE 3'-PYROPHOSPHOHYDROLASE"/>
    <property type="match status" value="1"/>
</dbReference>
<dbReference type="InterPro" id="IPR004095">
    <property type="entry name" value="TGS"/>
</dbReference>
<organism evidence="10 11">
    <name type="scientific">Pseudooceanicola lipolyticus</name>
    <dbReference type="NCBI Taxonomy" id="2029104"/>
    <lineage>
        <taxon>Bacteria</taxon>
        <taxon>Pseudomonadati</taxon>
        <taxon>Pseudomonadota</taxon>
        <taxon>Alphaproteobacteria</taxon>
        <taxon>Rhodobacterales</taxon>
        <taxon>Paracoccaceae</taxon>
        <taxon>Pseudooceanicola</taxon>
    </lineage>
</organism>
<dbReference type="InterPro" id="IPR002912">
    <property type="entry name" value="ACT_dom"/>
</dbReference>
<dbReference type="GO" id="GO:0015949">
    <property type="term" value="P:nucleobase-containing small molecule interconversion"/>
    <property type="evidence" value="ECO:0007669"/>
    <property type="project" value="UniProtKB-ARBA"/>
</dbReference>
<feature type="domain" description="TGS" evidence="9">
    <location>
        <begin position="382"/>
        <end position="447"/>
    </location>
</feature>
<dbReference type="EC" id="2.7.6.5" evidence="1"/>
<keyword evidence="10" id="KW-0378">Hydrolase</keyword>
<name>A0A2M8IZG1_9RHOB</name>
<dbReference type="Gene3D" id="3.30.460.10">
    <property type="entry name" value="Beta Polymerase, domain 2"/>
    <property type="match status" value="1"/>
</dbReference>